<sequence length="1087" mass="116032">MGAFVAADRDFWAGALAAGGFTALPRWAGEPAPGVAVHEQAVPAGTARAVRALAAELGAPVSAVLLAAHAKVLAALSAERDVVTGYAARAGAAPLPCRVSLAPHSWRELVLGARRAEADLHAHQDFAVEELRREMGLTGPAFEVVLDPDGVLRELPGEAVLSVAWGDRDGRSELRLRYRTDALDAEAAARVAGYHLTALELMAADADAGHTARTLLSEAEVREQLDGMAGPHRELPRARAHELFERQARERPEAVAAVHGGRSWTYAELNERANRLARALLARGLGREGVVAVVTERNLDWLASVLAVFKAGGVYLPVEPHFPAGRIAATLSRAGCRLVLTEPGSTATLDEALAGLPTATEKLLVEKAYAEEHPGTDPGVEVTPGQLAYIYFTSGSTGEPKGAMCEHAGMLNHLYAKIDDLGIGPERVVAQTAPQCFDISLWQLLAPLLVGGRTLLVEQDAITDVERFVDTLERGRVAVAQVVPSYLEVVASYLERHPRQLPDLACVSVTGEALKRELVQRWFAVRPGTRLVNAYGLTETSDDTNHEVMDAVPDRVLLGPPVGNVRVYVVDEQLSLVPLGAPGLIAFSGVCVGRGYVNDPERTREAYREDPYRPGERLYLGGDWGRWHPGGKLEFLGRRDSQVKIRGFRIEIGEIENTLLRVPGVRDGAVVVAELAGGSKHLIAFYSGRRLSDGELAEALGAALPAYMVPSAFHWHESLPLTGNGKIDRKALTALAERTEPDRREADADGEDAPRTPAERRLAAAWAELLGLPERSVGRRDHFFARGGTSLSAVKLTIALNREVSLKDITRHPVLADLAAVLDGASGRRTGLLQPLTAPAGPPECALVCFPYAGGNAVNFRPLADALAGSGLAVYAVDLPGHDPAARDEPFAPLPRVVADAVAEITALGARRVMLWGHSSGAAPALETARRLRESGVEVARVFLGAQLLGTAVERQAAAAELTGRTDAEIAAALTADGGHPELGELNARHAELVAAAYRHDCVAAHRYFAELLKSPPAAKLTAPVTVVAAADDPHTARFAERHQDWRLLAERVEPHELADGGHYFLRTRPAEAARVVLGAGELLASP</sequence>
<reference evidence="5" key="2">
    <citation type="submission" date="2020-09" db="EMBL/GenBank/DDBJ databases">
        <authorList>
            <person name="Sun Q."/>
            <person name="Ohkuma M."/>
        </authorList>
    </citation>
    <scope>NUCLEOTIDE SEQUENCE</scope>
    <source>
        <strain evidence="5">JCM 4654</strain>
    </source>
</reference>
<name>A0A918XZW8_9ACTN</name>
<evidence type="ECO:0000313" key="5">
    <source>
        <dbReference type="EMBL" id="GHD86112.1"/>
    </source>
</evidence>
<gene>
    <name evidence="5" type="ORF">GCM10010508_12830</name>
</gene>
<dbReference type="InterPro" id="IPR020806">
    <property type="entry name" value="PKS_PP-bd"/>
</dbReference>
<dbReference type="GO" id="GO:0043041">
    <property type="term" value="P:amino acid activation for nonribosomal peptide biosynthetic process"/>
    <property type="evidence" value="ECO:0007669"/>
    <property type="project" value="TreeGrafter"/>
</dbReference>
<dbReference type="PANTHER" id="PTHR45527:SF1">
    <property type="entry name" value="FATTY ACID SYNTHASE"/>
    <property type="match status" value="1"/>
</dbReference>
<evidence type="ECO:0000259" key="4">
    <source>
        <dbReference type="PROSITE" id="PS50075"/>
    </source>
</evidence>
<evidence type="ECO:0000313" key="6">
    <source>
        <dbReference type="Proteomes" id="UP000608955"/>
    </source>
</evidence>
<dbReference type="PROSITE" id="PS00455">
    <property type="entry name" value="AMP_BINDING"/>
    <property type="match status" value="1"/>
</dbReference>
<dbReference type="InterPro" id="IPR009081">
    <property type="entry name" value="PP-bd_ACP"/>
</dbReference>
<organism evidence="5 6">
    <name type="scientific">Streptomyces naganishii JCM 4654</name>
    <dbReference type="NCBI Taxonomy" id="1306179"/>
    <lineage>
        <taxon>Bacteria</taxon>
        <taxon>Bacillati</taxon>
        <taxon>Actinomycetota</taxon>
        <taxon>Actinomycetes</taxon>
        <taxon>Kitasatosporales</taxon>
        <taxon>Streptomycetaceae</taxon>
        <taxon>Streptomyces</taxon>
    </lineage>
</organism>
<dbReference type="Pfam" id="PF00975">
    <property type="entry name" value="Thioesterase"/>
    <property type="match status" value="1"/>
</dbReference>
<dbReference type="GO" id="GO:0031177">
    <property type="term" value="F:phosphopantetheine binding"/>
    <property type="evidence" value="ECO:0007669"/>
    <property type="project" value="InterPro"/>
</dbReference>
<protein>
    <submittedName>
        <fullName evidence="5">Amino acid adenylation protein</fullName>
    </submittedName>
</protein>
<dbReference type="FunFam" id="3.40.50.980:FF:000001">
    <property type="entry name" value="Non-ribosomal peptide synthetase"/>
    <property type="match status" value="1"/>
</dbReference>
<evidence type="ECO:0000256" key="1">
    <source>
        <dbReference type="ARBA" id="ARBA00022450"/>
    </source>
</evidence>
<dbReference type="InterPro" id="IPR045851">
    <property type="entry name" value="AMP-bd_C_sf"/>
</dbReference>
<feature type="domain" description="Carrier" evidence="4">
    <location>
        <begin position="753"/>
        <end position="833"/>
    </location>
</feature>
<dbReference type="RefSeq" id="WP_190176737.1">
    <property type="nucleotide sequence ID" value="NZ_BMVF01000003.1"/>
</dbReference>
<dbReference type="GO" id="GO:0044550">
    <property type="term" value="P:secondary metabolite biosynthetic process"/>
    <property type="evidence" value="ECO:0007669"/>
    <property type="project" value="TreeGrafter"/>
</dbReference>
<dbReference type="Gene3D" id="1.10.1200.10">
    <property type="entry name" value="ACP-like"/>
    <property type="match status" value="1"/>
</dbReference>
<comment type="caution">
    <text evidence="5">The sequence shown here is derived from an EMBL/GenBank/DDBJ whole genome shotgun (WGS) entry which is preliminary data.</text>
</comment>
<dbReference type="InterPro" id="IPR025110">
    <property type="entry name" value="AMP-bd_C"/>
</dbReference>
<dbReference type="NCBIfam" id="TIGR01733">
    <property type="entry name" value="AA-adenyl-dom"/>
    <property type="match status" value="1"/>
</dbReference>
<dbReference type="Gene3D" id="3.30.300.30">
    <property type="match status" value="1"/>
</dbReference>
<dbReference type="Pfam" id="PF00550">
    <property type="entry name" value="PP-binding"/>
    <property type="match status" value="1"/>
</dbReference>
<dbReference type="InterPro" id="IPR000873">
    <property type="entry name" value="AMP-dep_synth/lig_dom"/>
</dbReference>
<accession>A0A918XZW8</accession>
<dbReference type="SUPFAM" id="SSF56801">
    <property type="entry name" value="Acetyl-CoA synthetase-like"/>
    <property type="match status" value="1"/>
</dbReference>
<dbReference type="InterPro" id="IPR036736">
    <property type="entry name" value="ACP-like_sf"/>
</dbReference>
<dbReference type="Gene3D" id="3.40.50.980">
    <property type="match status" value="2"/>
</dbReference>
<dbReference type="SUPFAM" id="SSF53474">
    <property type="entry name" value="alpha/beta-Hydrolases"/>
    <property type="match status" value="1"/>
</dbReference>
<dbReference type="GO" id="GO:0005737">
    <property type="term" value="C:cytoplasm"/>
    <property type="evidence" value="ECO:0007669"/>
    <property type="project" value="TreeGrafter"/>
</dbReference>
<dbReference type="GO" id="GO:0017000">
    <property type="term" value="P:antibiotic biosynthetic process"/>
    <property type="evidence" value="ECO:0007669"/>
    <property type="project" value="UniProtKB-ARBA"/>
</dbReference>
<dbReference type="PANTHER" id="PTHR45527">
    <property type="entry name" value="NONRIBOSOMAL PEPTIDE SYNTHETASE"/>
    <property type="match status" value="1"/>
</dbReference>
<dbReference type="InterPro" id="IPR010071">
    <property type="entry name" value="AA_adenyl_dom"/>
</dbReference>
<dbReference type="InterPro" id="IPR001031">
    <property type="entry name" value="Thioesterase"/>
</dbReference>
<feature type="region of interest" description="Disordered" evidence="3">
    <location>
        <begin position="737"/>
        <end position="757"/>
    </location>
</feature>
<dbReference type="Pfam" id="PF13193">
    <property type="entry name" value="AMP-binding_C"/>
    <property type="match status" value="1"/>
</dbReference>
<dbReference type="CDD" id="cd05930">
    <property type="entry name" value="A_NRPS"/>
    <property type="match status" value="1"/>
</dbReference>
<dbReference type="SMART" id="SM00823">
    <property type="entry name" value="PKS_PP"/>
    <property type="match status" value="1"/>
</dbReference>
<dbReference type="Pfam" id="PF00501">
    <property type="entry name" value="AMP-binding"/>
    <property type="match status" value="1"/>
</dbReference>
<keyword evidence="6" id="KW-1185">Reference proteome</keyword>
<dbReference type="Proteomes" id="UP000608955">
    <property type="component" value="Unassembled WGS sequence"/>
</dbReference>
<dbReference type="AlphaFoldDB" id="A0A918XZW8"/>
<dbReference type="Gene3D" id="2.30.38.10">
    <property type="entry name" value="Luciferase, Domain 3"/>
    <property type="match status" value="1"/>
</dbReference>
<keyword evidence="1" id="KW-0596">Phosphopantetheine</keyword>
<dbReference type="Gene3D" id="3.30.559.30">
    <property type="entry name" value="Nonribosomal peptide synthetase, condensation domain"/>
    <property type="match status" value="1"/>
</dbReference>
<dbReference type="SUPFAM" id="SSF52777">
    <property type="entry name" value="CoA-dependent acyltransferases"/>
    <property type="match status" value="1"/>
</dbReference>
<dbReference type="PROSITE" id="PS50075">
    <property type="entry name" value="CARRIER"/>
    <property type="match status" value="1"/>
</dbReference>
<reference evidence="5" key="1">
    <citation type="journal article" date="2014" name="Int. J. Syst. Evol. Microbiol.">
        <title>Complete genome sequence of Corynebacterium casei LMG S-19264T (=DSM 44701T), isolated from a smear-ripened cheese.</title>
        <authorList>
            <consortium name="US DOE Joint Genome Institute (JGI-PGF)"/>
            <person name="Walter F."/>
            <person name="Albersmeier A."/>
            <person name="Kalinowski J."/>
            <person name="Ruckert C."/>
        </authorList>
    </citation>
    <scope>NUCLEOTIDE SEQUENCE</scope>
    <source>
        <strain evidence="5">JCM 4654</strain>
    </source>
</reference>
<evidence type="ECO:0000256" key="3">
    <source>
        <dbReference type="SAM" id="MobiDB-lite"/>
    </source>
</evidence>
<dbReference type="Gene3D" id="3.40.50.1820">
    <property type="entry name" value="alpha/beta hydrolase"/>
    <property type="match status" value="1"/>
</dbReference>
<proteinExistence type="predicted"/>
<dbReference type="InterPro" id="IPR029058">
    <property type="entry name" value="AB_hydrolase_fold"/>
</dbReference>
<dbReference type="EMBL" id="BMVF01000003">
    <property type="protein sequence ID" value="GHD86112.1"/>
    <property type="molecule type" value="Genomic_DNA"/>
</dbReference>
<evidence type="ECO:0000256" key="2">
    <source>
        <dbReference type="ARBA" id="ARBA00022553"/>
    </source>
</evidence>
<dbReference type="InterPro" id="IPR020845">
    <property type="entry name" value="AMP-binding_CS"/>
</dbReference>
<keyword evidence="2" id="KW-0597">Phosphoprotein</keyword>